<evidence type="ECO:0000259" key="2">
    <source>
        <dbReference type="Pfam" id="PF01609"/>
    </source>
</evidence>
<dbReference type="AlphaFoldDB" id="A0A4R4AH12"/>
<dbReference type="GO" id="GO:0004803">
    <property type="term" value="F:transposase activity"/>
    <property type="evidence" value="ECO:0007669"/>
    <property type="project" value="InterPro"/>
</dbReference>
<evidence type="ECO:0000256" key="1">
    <source>
        <dbReference type="SAM" id="MobiDB-lite"/>
    </source>
</evidence>
<feature type="compositionally biased region" description="Basic residues" evidence="1">
    <location>
        <begin position="89"/>
        <end position="98"/>
    </location>
</feature>
<dbReference type="Proteomes" id="UP000295247">
    <property type="component" value="Unassembled WGS sequence"/>
</dbReference>
<dbReference type="GO" id="GO:0006313">
    <property type="term" value="P:DNA transposition"/>
    <property type="evidence" value="ECO:0007669"/>
    <property type="project" value="InterPro"/>
</dbReference>
<protein>
    <submittedName>
        <fullName evidence="3">DDE family transposase</fullName>
    </submittedName>
</protein>
<organism evidence="3 4">
    <name type="scientific">Marichromatium gracile</name>
    <name type="common">Chromatium gracile</name>
    <dbReference type="NCBI Taxonomy" id="1048"/>
    <lineage>
        <taxon>Bacteria</taxon>
        <taxon>Pseudomonadati</taxon>
        <taxon>Pseudomonadota</taxon>
        <taxon>Gammaproteobacteria</taxon>
        <taxon>Chromatiales</taxon>
        <taxon>Chromatiaceae</taxon>
        <taxon>Marichromatium</taxon>
    </lineage>
</organism>
<reference evidence="3 4" key="1">
    <citation type="submission" date="2019-03" db="EMBL/GenBank/DDBJ databases">
        <title>Genomic Encyclopedia of Type Strains, Phase IV (KMG-IV): sequencing the most valuable type-strain genomes for metagenomic binning, comparative biology and taxonomic classification.</title>
        <authorList>
            <person name="Goeker M."/>
        </authorList>
    </citation>
    <scope>NUCLEOTIDE SEQUENCE [LARGE SCALE GENOMIC DNA]</scope>
    <source>
        <strain evidence="3 4">DSM 203</strain>
    </source>
</reference>
<dbReference type="EMBL" id="SMDC01000002">
    <property type="protein sequence ID" value="TCW38543.1"/>
    <property type="molecule type" value="Genomic_DNA"/>
</dbReference>
<gene>
    <name evidence="3" type="ORF">EDC29_102439</name>
</gene>
<feature type="domain" description="Transposase IS4-like" evidence="2">
    <location>
        <begin position="13"/>
        <end position="121"/>
    </location>
</feature>
<sequence>MQTRLREDGLIDLLCDAKGVPLNFLLSTGQHSDIRYAQTLLDQVRLPSAHRDRPRSRCRQLLADKRYDAEDLRRYCDRRGIRPVIPQRKGVRKPKPGRPRTLNKPSYRKRNIIERLFGWLKFC</sequence>
<comment type="caution">
    <text evidence="3">The sequence shown here is derived from an EMBL/GenBank/DDBJ whole genome shotgun (WGS) entry which is preliminary data.</text>
</comment>
<feature type="region of interest" description="Disordered" evidence="1">
    <location>
        <begin position="85"/>
        <end position="104"/>
    </location>
</feature>
<dbReference type="PANTHER" id="PTHR30007:SF1">
    <property type="entry name" value="BLR1914 PROTEIN"/>
    <property type="match status" value="1"/>
</dbReference>
<dbReference type="InterPro" id="IPR002559">
    <property type="entry name" value="Transposase_11"/>
</dbReference>
<accession>A0A4R4AH12</accession>
<dbReference type="Pfam" id="PF01609">
    <property type="entry name" value="DDE_Tnp_1"/>
    <property type="match status" value="1"/>
</dbReference>
<name>A0A4R4AH12_MARGR</name>
<dbReference type="GO" id="GO:0003677">
    <property type="term" value="F:DNA binding"/>
    <property type="evidence" value="ECO:0007669"/>
    <property type="project" value="InterPro"/>
</dbReference>
<evidence type="ECO:0000313" key="3">
    <source>
        <dbReference type="EMBL" id="TCW38543.1"/>
    </source>
</evidence>
<dbReference type="PANTHER" id="PTHR30007">
    <property type="entry name" value="PHP DOMAIN PROTEIN"/>
    <property type="match status" value="1"/>
</dbReference>
<evidence type="ECO:0000313" key="4">
    <source>
        <dbReference type="Proteomes" id="UP000295247"/>
    </source>
</evidence>
<proteinExistence type="predicted"/>